<dbReference type="GO" id="GO:0005254">
    <property type="term" value="F:chloride channel activity"/>
    <property type="evidence" value="ECO:0007669"/>
    <property type="project" value="UniProtKB-KW"/>
</dbReference>
<proteinExistence type="predicted"/>
<evidence type="ECO:0000256" key="9">
    <source>
        <dbReference type="ARBA" id="ARBA00023303"/>
    </source>
</evidence>
<comment type="subcellular location">
    <subcellularLocation>
        <location evidence="1">Membrane</location>
        <topology evidence="1">Multi-pass membrane protein</topology>
    </subcellularLocation>
</comment>
<keyword evidence="2" id="KW-0813">Transport</keyword>
<dbReference type="Proteomes" id="UP001165122">
    <property type="component" value="Unassembled WGS sequence"/>
</dbReference>
<dbReference type="Pfam" id="PF00654">
    <property type="entry name" value="Voltage_CLC"/>
    <property type="match status" value="1"/>
</dbReference>
<evidence type="ECO:0000256" key="5">
    <source>
        <dbReference type="ARBA" id="ARBA00023065"/>
    </source>
</evidence>
<evidence type="ECO:0000256" key="10">
    <source>
        <dbReference type="SAM" id="Phobius"/>
    </source>
</evidence>
<keyword evidence="3 10" id="KW-0812">Transmembrane</keyword>
<dbReference type="SUPFAM" id="SSF81340">
    <property type="entry name" value="Clc chloride channel"/>
    <property type="match status" value="1"/>
</dbReference>
<keyword evidence="7" id="KW-0869">Chloride channel</keyword>
<comment type="caution">
    <text evidence="11">The sequence shown here is derived from an EMBL/GenBank/DDBJ whole genome shotgun (WGS) entry which is preliminary data.</text>
</comment>
<organism evidence="11 12">
    <name type="scientific">Triparma laevis f. longispina</name>
    <dbReference type="NCBI Taxonomy" id="1714387"/>
    <lineage>
        <taxon>Eukaryota</taxon>
        <taxon>Sar</taxon>
        <taxon>Stramenopiles</taxon>
        <taxon>Ochrophyta</taxon>
        <taxon>Bolidophyceae</taxon>
        <taxon>Parmales</taxon>
        <taxon>Triparmaceae</taxon>
        <taxon>Triparma</taxon>
    </lineage>
</organism>
<evidence type="ECO:0000256" key="3">
    <source>
        <dbReference type="ARBA" id="ARBA00022692"/>
    </source>
</evidence>
<evidence type="ECO:0000256" key="6">
    <source>
        <dbReference type="ARBA" id="ARBA00023136"/>
    </source>
</evidence>
<evidence type="ECO:0000256" key="4">
    <source>
        <dbReference type="ARBA" id="ARBA00022989"/>
    </source>
</evidence>
<protein>
    <submittedName>
        <fullName evidence="11">Uncharacterized protein</fullName>
    </submittedName>
</protein>
<gene>
    <name evidence="11" type="ORF">TrLO_g5592</name>
</gene>
<keyword evidence="4 10" id="KW-1133">Transmembrane helix</keyword>
<keyword evidence="8" id="KW-0868">Chloride</keyword>
<dbReference type="PANTHER" id="PTHR43427">
    <property type="entry name" value="CHLORIDE CHANNEL PROTEIN CLC-E"/>
    <property type="match status" value="1"/>
</dbReference>
<name>A0A9W7AKV2_9STRA</name>
<evidence type="ECO:0000256" key="7">
    <source>
        <dbReference type="ARBA" id="ARBA00023173"/>
    </source>
</evidence>
<dbReference type="InterPro" id="IPR001807">
    <property type="entry name" value="ClC"/>
</dbReference>
<dbReference type="PRINTS" id="PR00762">
    <property type="entry name" value="CLCHANNEL"/>
</dbReference>
<dbReference type="InterPro" id="IPR014743">
    <property type="entry name" value="Cl-channel_core"/>
</dbReference>
<feature type="transmembrane region" description="Helical" evidence="10">
    <location>
        <begin position="63"/>
        <end position="82"/>
    </location>
</feature>
<dbReference type="Gene3D" id="1.10.3080.10">
    <property type="entry name" value="Clc chloride channel"/>
    <property type="match status" value="1"/>
</dbReference>
<evidence type="ECO:0000256" key="8">
    <source>
        <dbReference type="ARBA" id="ARBA00023214"/>
    </source>
</evidence>
<keyword evidence="6 10" id="KW-0472">Membrane</keyword>
<evidence type="ECO:0000313" key="12">
    <source>
        <dbReference type="Proteomes" id="UP001165122"/>
    </source>
</evidence>
<feature type="transmembrane region" description="Helical" evidence="10">
    <location>
        <begin position="172"/>
        <end position="190"/>
    </location>
</feature>
<dbReference type="EMBL" id="BRXW01000608">
    <property type="protein sequence ID" value="GMH69610.1"/>
    <property type="molecule type" value="Genomic_DNA"/>
</dbReference>
<keyword evidence="5" id="KW-0406">Ion transport</keyword>
<reference evidence="12" key="1">
    <citation type="journal article" date="2023" name="Commun. Biol.">
        <title>Genome analysis of Parmales, the sister group of diatoms, reveals the evolutionary specialization of diatoms from phago-mixotrophs to photoautotrophs.</title>
        <authorList>
            <person name="Ban H."/>
            <person name="Sato S."/>
            <person name="Yoshikawa S."/>
            <person name="Yamada K."/>
            <person name="Nakamura Y."/>
            <person name="Ichinomiya M."/>
            <person name="Sato N."/>
            <person name="Blanc-Mathieu R."/>
            <person name="Endo H."/>
            <person name="Kuwata A."/>
            <person name="Ogata H."/>
        </authorList>
    </citation>
    <scope>NUCLEOTIDE SEQUENCE [LARGE SCALE GENOMIC DNA]</scope>
    <source>
        <strain evidence="12">NIES 3700</strain>
    </source>
</reference>
<dbReference type="OrthoDB" id="4564at2759"/>
<feature type="transmembrane region" description="Helical" evidence="10">
    <location>
        <begin position="26"/>
        <end position="51"/>
    </location>
</feature>
<keyword evidence="9" id="KW-0407">Ion channel</keyword>
<accession>A0A9W7AKV2</accession>
<dbReference type="PANTHER" id="PTHR43427:SF6">
    <property type="entry name" value="CHLORIDE CHANNEL PROTEIN CLC-E"/>
    <property type="match status" value="1"/>
</dbReference>
<sequence length="422" mass="43910">MVKDTSEESTNMVNSGSYFSSSLPPVFLGLSTGAAIVLLKLSISTLQSFFYTASFDSSLPSSLIPFLGGVGVVLLTLTPVQANLKRTLSAISTLSTGNSLGPEGPCIELGETLDSKVIKPLFNTTLPQHALAAGVSAGFNAPIAGVIYALEVGGREKKEEGEVENKEDYNKLITMFLCSISASLVTHFGLGNDLAFNTPASVINSLDLSFGEVIDFSVIGCLCGLGAFLLEQCEEAVKKALGNADDYVDVSDEFEGAEATMNWRLYMPMLGGLTCSLLSTLDSRILFFGYDTLNTLLAESSGGLGLLELVRLIFLKAAATSVARGTNLVGGVLAPSLFLGAGVGSIWDCVVEGGGGGGGSGAAYALVGAASFLGSRLGCPIAASVLVFELSRDYDVLIALVAASWVGRGVYERLKNVVEEIV</sequence>
<keyword evidence="12" id="KW-1185">Reference proteome</keyword>
<feature type="transmembrane region" description="Helical" evidence="10">
    <location>
        <begin position="210"/>
        <end position="230"/>
    </location>
</feature>
<dbReference type="GO" id="GO:0034707">
    <property type="term" value="C:chloride channel complex"/>
    <property type="evidence" value="ECO:0007669"/>
    <property type="project" value="UniProtKB-KW"/>
</dbReference>
<dbReference type="InterPro" id="IPR050368">
    <property type="entry name" value="ClC-type_chloride_channel"/>
</dbReference>
<evidence type="ECO:0000256" key="2">
    <source>
        <dbReference type="ARBA" id="ARBA00022448"/>
    </source>
</evidence>
<dbReference type="CDD" id="cd00400">
    <property type="entry name" value="Voltage_gated_ClC"/>
    <property type="match status" value="1"/>
</dbReference>
<evidence type="ECO:0000256" key="1">
    <source>
        <dbReference type="ARBA" id="ARBA00004141"/>
    </source>
</evidence>
<dbReference type="AlphaFoldDB" id="A0A9W7AKV2"/>
<evidence type="ECO:0000313" key="11">
    <source>
        <dbReference type="EMBL" id="GMH69610.1"/>
    </source>
</evidence>